<dbReference type="Pfam" id="PF07995">
    <property type="entry name" value="GSDH"/>
    <property type="match status" value="1"/>
</dbReference>
<evidence type="ECO:0000313" key="2">
    <source>
        <dbReference type="EMBL" id="UUX60004.1"/>
    </source>
</evidence>
<dbReference type="GO" id="GO:0005975">
    <property type="term" value="P:carbohydrate metabolic process"/>
    <property type="evidence" value="ECO:0007669"/>
    <property type="project" value="UniProtKB-ARBA"/>
</dbReference>
<dbReference type="PROSITE" id="PS51318">
    <property type="entry name" value="TAT"/>
    <property type="match status" value="1"/>
</dbReference>
<dbReference type="InterPro" id="IPR022409">
    <property type="entry name" value="PKD/Chitinase_dom"/>
</dbReference>
<evidence type="ECO:0000313" key="3">
    <source>
        <dbReference type="Proteomes" id="UP001060018"/>
    </source>
</evidence>
<dbReference type="InterPro" id="IPR035986">
    <property type="entry name" value="PKD_dom_sf"/>
</dbReference>
<dbReference type="PANTHER" id="PTHR19328">
    <property type="entry name" value="HEDGEHOG-INTERACTING PROTEIN"/>
    <property type="match status" value="1"/>
</dbReference>
<dbReference type="AlphaFoldDB" id="A0AA94XU23"/>
<dbReference type="Gene3D" id="2.120.10.30">
    <property type="entry name" value="TolB, C-terminal domain"/>
    <property type="match status" value="1"/>
</dbReference>
<organism evidence="2 3">
    <name type="scientific">Glutamicibacter halophytocola</name>
    <dbReference type="NCBI Taxonomy" id="1933880"/>
    <lineage>
        <taxon>Bacteria</taxon>
        <taxon>Bacillati</taxon>
        <taxon>Actinomycetota</taxon>
        <taxon>Actinomycetes</taxon>
        <taxon>Micrococcales</taxon>
        <taxon>Micrococcaceae</taxon>
        <taxon>Glutamicibacter</taxon>
    </lineage>
</organism>
<dbReference type="RefSeq" id="WP_222431831.1">
    <property type="nucleotide sequence ID" value="NZ_CP042260.1"/>
</dbReference>
<gene>
    <name evidence="2" type="ORF">NUH22_05135</name>
</gene>
<proteinExistence type="predicted"/>
<dbReference type="Proteomes" id="UP001060018">
    <property type="component" value="Chromosome"/>
</dbReference>
<dbReference type="Gene3D" id="2.60.40.10">
    <property type="entry name" value="Immunoglobulins"/>
    <property type="match status" value="1"/>
</dbReference>
<dbReference type="SUPFAM" id="SSF50952">
    <property type="entry name" value="Soluble quinoprotein glucose dehydrogenase"/>
    <property type="match status" value="1"/>
</dbReference>
<dbReference type="Pfam" id="PF18911">
    <property type="entry name" value="PKD_4"/>
    <property type="match status" value="1"/>
</dbReference>
<sequence>MKVNRTGNADRAPHGVVSAHFSKRHMMRASAGLATAAVLASALAGVPASAQPKSPVPVVPADSAFQKVTLNDTPGEPMDLAVLPDGSVLHTTRSGEVWLNDATSGVNSLAAELDVYRHDEEGLQSIALDPKFGTDGNNWVYLYYAPPMNTPVDDPETTDINEGDAPTSGTAADFEPFNGVSRLSRFQFDGTSIDLDSEQQIIDVAATRGLCCHVGGDIVFDAQGNLYLSTGDDTNPFVSGGYTPIDENPASNPGFDAQRTAANTNDLRGKVLRITPKDGGGYTIPEGNLFDEGTDGARPEIYLMGLRNPFRIDVNQSTGELYVGDYSPDARSANPDRGPAGTGKWLIATEPANYGWPYCATESLPYNDYDFVTGVSGEKFNCAAPVNESPNNTGLTQLPPVATADLWYTYGQSEQFPELGTGGIGPMAGPAYEFNAEATRGPRPVAWPSYFDGKALFYEWTRDYIKGMTVEDGSLVSIENVISSIVTDNPIDMEFGPNGALYILEYGDGYFGENEDAQVARIDYIGEGGNHSPVAVASGTPTVGTSPLTVEFSSEGTADADNDKLRYAWDFDSDGVVDSTEASPAYTYQEDGKYTATLTVTDFGGKHRGRHSSAEVEIEVGNQQPVIEFITPVSGQAFQFGDTVSYEVKVTDDQPVDCSLVEVSYILGHHTHGHPQTTTKGCTGSFVTTVPEGHDPAVDDLSAVFNATYTDQGDGGSKPLTGTAEVVLEAASN</sequence>
<dbReference type="PROSITE" id="PS50093">
    <property type="entry name" value="PKD"/>
    <property type="match status" value="1"/>
</dbReference>
<dbReference type="PANTHER" id="PTHR19328:SF75">
    <property type="entry name" value="ALDOSE SUGAR DEHYDROGENASE YLII"/>
    <property type="match status" value="1"/>
</dbReference>
<reference evidence="2" key="1">
    <citation type="journal article" date="2022" name="Pest Manag. Sci.">
        <title>Glutamicibacter halophytocola-mediated host fitness of potato tuber moth on Solanaceae crops.</title>
        <authorList>
            <person name="Wang W."/>
            <person name="Xiao G."/>
            <person name="Du G."/>
            <person name="Chang L."/>
            <person name="Yang Y."/>
            <person name="Ye J."/>
            <person name="Chen B."/>
        </authorList>
    </citation>
    <scope>NUCLEOTIDE SEQUENCE</scope>
    <source>
        <strain evidence="2">S2</strain>
    </source>
</reference>
<name>A0AA94XU23_9MICC</name>
<dbReference type="InterPro" id="IPR000601">
    <property type="entry name" value="PKD_dom"/>
</dbReference>
<dbReference type="SMART" id="SM00089">
    <property type="entry name" value="PKD"/>
    <property type="match status" value="1"/>
</dbReference>
<dbReference type="SUPFAM" id="SSF49299">
    <property type="entry name" value="PKD domain"/>
    <property type="match status" value="1"/>
</dbReference>
<accession>A0AA94XU23</accession>
<dbReference type="CDD" id="cd00146">
    <property type="entry name" value="PKD"/>
    <property type="match status" value="1"/>
</dbReference>
<dbReference type="InterPro" id="IPR011041">
    <property type="entry name" value="Quinoprot_gluc/sorb_DH_b-prop"/>
</dbReference>
<dbReference type="InterPro" id="IPR006311">
    <property type="entry name" value="TAT_signal"/>
</dbReference>
<dbReference type="InterPro" id="IPR013783">
    <property type="entry name" value="Ig-like_fold"/>
</dbReference>
<feature type="domain" description="PKD" evidence="1">
    <location>
        <begin position="533"/>
        <end position="623"/>
    </location>
</feature>
<dbReference type="InterPro" id="IPR012938">
    <property type="entry name" value="Glc/Sorbosone_DH"/>
</dbReference>
<evidence type="ECO:0000259" key="1">
    <source>
        <dbReference type="PROSITE" id="PS50093"/>
    </source>
</evidence>
<dbReference type="InterPro" id="IPR011042">
    <property type="entry name" value="6-blade_b-propeller_TolB-like"/>
</dbReference>
<protein>
    <submittedName>
        <fullName evidence="2">PQQ-dependent sugar dehydrogenase</fullName>
    </submittedName>
</protein>
<dbReference type="EMBL" id="CP102487">
    <property type="protein sequence ID" value="UUX60004.1"/>
    <property type="molecule type" value="Genomic_DNA"/>
</dbReference>